<accession>A0A250ITW5</accession>
<evidence type="ECO:0000256" key="4">
    <source>
        <dbReference type="ARBA" id="ARBA00007837"/>
    </source>
</evidence>
<comment type="pathway">
    <text evidence="3 15">Carbohydrate biosynthesis; gluconeogenesis.</text>
</comment>
<evidence type="ECO:0000256" key="5">
    <source>
        <dbReference type="ARBA" id="ARBA00011996"/>
    </source>
</evidence>
<keyword evidence="12 15" id="KW-0460">Magnesium</keyword>
<name>A0A250ITW5_9BACT</name>
<dbReference type="InterPro" id="IPR040442">
    <property type="entry name" value="Pyrv_kinase-like_dom_sf"/>
</dbReference>
<dbReference type="KEGG" id="cfus:CYFUS_000596"/>
<evidence type="ECO:0000256" key="11">
    <source>
        <dbReference type="ARBA" id="ARBA00022840"/>
    </source>
</evidence>
<dbReference type="InterPro" id="IPR015813">
    <property type="entry name" value="Pyrv/PenolPyrv_kinase-like_dom"/>
</dbReference>
<dbReference type="InterPro" id="IPR000121">
    <property type="entry name" value="PEP_util_C"/>
</dbReference>
<evidence type="ECO:0000256" key="7">
    <source>
        <dbReference type="ARBA" id="ARBA00022679"/>
    </source>
</evidence>
<dbReference type="Pfam" id="PF00391">
    <property type="entry name" value="PEP-utilizers"/>
    <property type="match status" value="1"/>
</dbReference>
<evidence type="ECO:0000313" key="19">
    <source>
        <dbReference type="EMBL" id="ATB35184.1"/>
    </source>
</evidence>
<dbReference type="GO" id="GO:0008986">
    <property type="term" value="F:pyruvate, water dikinase activity"/>
    <property type="evidence" value="ECO:0007669"/>
    <property type="project" value="UniProtKB-EC"/>
</dbReference>
<comment type="cofactor">
    <cofactor evidence="1 15">
        <name>Mg(2+)</name>
        <dbReference type="ChEBI" id="CHEBI:18420"/>
    </cofactor>
</comment>
<dbReference type="EMBL" id="CP022098">
    <property type="protein sequence ID" value="ATB35184.1"/>
    <property type="molecule type" value="Genomic_DNA"/>
</dbReference>
<gene>
    <name evidence="19" type="ORF">CYFUS_000596</name>
</gene>
<keyword evidence="10 15" id="KW-0418">Kinase</keyword>
<dbReference type="Gene3D" id="3.30.1490.20">
    <property type="entry name" value="ATP-grasp fold, A domain"/>
    <property type="match status" value="1"/>
</dbReference>
<dbReference type="Gene3D" id="3.20.20.60">
    <property type="entry name" value="Phosphoenolpyruvate-binding domains"/>
    <property type="match status" value="1"/>
</dbReference>
<evidence type="ECO:0000256" key="3">
    <source>
        <dbReference type="ARBA" id="ARBA00004742"/>
    </source>
</evidence>
<dbReference type="NCBIfam" id="TIGR01418">
    <property type="entry name" value="PEP_synth"/>
    <property type="match status" value="1"/>
</dbReference>
<evidence type="ECO:0000256" key="13">
    <source>
        <dbReference type="ARBA" id="ARBA00033470"/>
    </source>
</evidence>
<dbReference type="GO" id="GO:0046872">
    <property type="term" value="F:metal ion binding"/>
    <property type="evidence" value="ECO:0007669"/>
    <property type="project" value="UniProtKB-KW"/>
</dbReference>
<keyword evidence="7 15" id="KW-0808">Transferase</keyword>
<dbReference type="Proteomes" id="UP000217257">
    <property type="component" value="Chromosome"/>
</dbReference>
<dbReference type="Pfam" id="PF02896">
    <property type="entry name" value="PEP-utilizers_C"/>
    <property type="match status" value="1"/>
</dbReference>
<comment type="function">
    <text evidence="2 15">Catalyzes the phosphorylation of pyruvate to phosphoenolpyruvate.</text>
</comment>
<protein>
    <recommendedName>
        <fullName evidence="6 15">Phosphoenolpyruvate synthase</fullName>
        <shortName evidence="15">PEP synthase</shortName>
        <ecNumber evidence="5 15">2.7.9.2</ecNumber>
    </recommendedName>
    <alternativeName>
        <fullName evidence="13 15">Pyruvate, water dikinase</fullName>
    </alternativeName>
</protein>
<feature type="domain" description="PEP-utilising enzyme mobile" evidence="16">
    <location>
        <begin position="417"/>
        <end position="487"/>
    </location>
</feature>
<evidence type="ECO:0000313" key="20">
    <source>
        <dbReference type="Proteomes" id="UP000217257"/>
    </source>
</evidence>
<dbReference type="InterPro" id="IPR018274">
    <property type="entry name" value="PEP_util_AS"/>
</dbReference>
<evidence type="ECO:0000256" key="14">
    <source>
        <dbReference type="ARBA" id="ARBA00047700"/>
    </source>
</evidence>
<dbReference type="SUPFAM" id="SSF51621">
    <property type="entry name" value="Phosphoenolpyruvate/pyruvate domain"/>
    <property type="match status" value="1"/>
</dbReference>
<dbReference type="NCBIfam" id="NF005057">
    <property type="entry name" value="PRK06464.1"/>
    <property type="match status" value="1"/>
</dbReference>
<dbReference type="PANTHER" id="PTHR43030">
    <property type="entry name" value="PHOSPHOENOLPYRUVATE SYNTHASE"/>
    <property type="match status" value="1"/>
</dbReference>
<evidence type="ECO:0000256" key="1">
    <source>
        <dbReference type="ARBA" id="ARBA00001946"/>
    </source>
</evidence>
<evidence type="ECO:0000256" key="9">
    <source>
        <dbReference type="ARBA" id="ARBA00022741"/>
    </source>
</evidence>
<evidence type="ECO:0000259" key="17">
    <source>
        <dbReference type="Pfam" id="PF01326"/>
    </source>
</evidence>
<dbReference type="SUPFAM" id="SSF56059">
    <property type="entry name" value="Glutathione synthetase ATP-binding domain-like"/>
    <property type="match status" value="1"/>
</dbReference>
<dbReference type="InterPro" id="IPR013815">
    <property type="entry name" value="ATP_grasp_subdomain_1"/>
</dbReference>
<evidence type="ECO:0000259" key="16">
    <source>
        <dbReference type="Pfam" id="PF00391"/>
    </source>
</evidence>
<organism evidence="19 20">
    <name type="scientific">Cystobacter fuscus</name>
    <dbReference type="NCBI Taxonomy" id="43"/>
    <lineage>
        <taxon>Bacteria</taxon>
        <taxon>Pseudomonadati</taxon>
        <taxon>Myxococcota</taxon>
        <taxon>Myxococcia</taxon>
        <taxon>Myxococcales</taxon>
        <taxon>Cystobacterineae</taxon>
        <taxon>Archangiaceae</taxon>
        <taxon>Cystobacter</taxon>
    </lineage>
</organism>
<feature type="domain" description="PEP-utilising enzyme C-terminal" evidence="18">
    <location>
        <begin position="523"/>
        <end position="809"/>
    </location>
</feature>
<dbReference type="InterPro" id="IPR036637">
    <property type="entry name" value="Phosphohistidine_dom_sf"/>
</dbReference>
<evidence type="ECO:0000256" key="6">
    <source>
        <dbReference type="ARBA" id="ARBA00021623"/>
    </source>
</evidence>
<dbReference type="InterPro" id="IPR006319">
    <property type="entry name" value="PEP_synth"/>
</dbReference>
<keyword evidence="8 15" id="KW-0479">Metal-binding</keyword>
<dbReference type="PROSITE" id="PS00370">
    <property type="entry name" value="PEP_ENZYMES_PHOS_SITE"/>
    <property type="match status" value="1"/>
</dbReference>
<dbReference type="InterPro" id="IPR002192">
    <property type="entry name" value="PPDK_AMP/ATP-bd"/>
</dbReference>
<proteinExistence type="inferred from homology"/>
<dbReference type="UniPathway" id="UPA00138"/>
<dbReference type="Gene3D" id="3.50.30.10">
    <property type="entry name" value="Phosphohistidine domain"/>
    <property type="match status" value="1"/>
</dbReference>
<comment type="similarity">
    <text evidence="4 15">Belongs to the PEP-utilizing enzyme family.</text>
</comment>
<comment type="catalytic activity">
    <reaction evidence="14 15">
        <text>pyruvate + ATP + H2O = phosphoenolpyruvate + AMP + phosphate + 2 H(+)</text>
        <dbReference type="Rhea" id="RHEA:11364"/>
        <dbReference type="ChEBI" id="CHEBI:15361"/>
        <dbReference type="ChEBI" id="CHEBI:15377"/>
        <dbReference type="ChEBI" id="CHEBI:15378"/>
        <dbReference type="ChEBI" id="CHEBI:30616"/>
        <dbReference type="ChEBI" id="CHEBI:43474"/>
        <dbReference type="ChEBI" id="CHEBI:58702"/>
        <dbReference type="ChEBI" id="CHEBI:456215"/>
        <dbReference type="EC" id="2.7.9.2"/>
    </reaction>
</comment>
<dbReference type="GO" id="GO:0005524">
    <property type="term" value="F:ATP binding"/>
    <property type="evidence" value="ECO:0007669"/>
    <property type="project" value="UniProtKB-KW"/>
</dbReference>
<dbReference type="Pfam" id="PF01326">
    <property type="entry name" value="PPDK_N"/>
    <property type="match status" value="1"/>
</dbReference>
<keyword evidence="11 15" id="KW-0067">ATP-binding</keyword>
<dbReference type="InterPro" id="IPR008279">
    <property type="entry name" value="PEP-util_enz_mobile_dom"/>
</dbReference>
<evidence type="ECO:0000256" key="10">
    <source>
        <dbReference type="ARBA" id="ARBA00022777"/>
    </source>
</evidence>
<dbReference type="GO" id="GO:0006094">
    <property type="term" value="P:gluconeogenesis"/>
    <property type="evidence" value="ECO:0007669"/>
    <property type="project" value="UniProtKB-UniPathway"/>
</dbReference>
<reference evidence="19 20" key="1">
    <citation type="submission" date="2017-06" db="EMBL/GenBank/DDBJ databases">
        <title>Sequencing and comparative analysis of myxobacterial genomes.</title>
        <authorList>
            <person name="Rupp O."/>
            <person name="Goesmann A."/>
            <person name="Sogaard-Andersen L."/>
        </authorList>
    </citation>
    <scope>NUCLEOTIDE SEQUENCE [LARGE SCALE GENOMIC DNA]</scope>
    <source>
        <strain evidence="19 20">DSM 52655</strain>
    </source>
</reference>
<dbReference type="PANTHER" id="PTHR43030:SF1">
    <property type="entry name" value="PHOSPHOENOLPYRUVATE SYNTHASE"/>
    <property type="match status" value="1"/>
</dbReference>
<dbReference type="SUPFAM" id="SSF52009">
    <property type="entry name" value="Phosphohistidine domain"/>
    <property type="match status" value="1"/>
</dbReference>
<dbReference type="EC" id="2.7.9.2" evidence="5 15"/>
<evidence type="ECO:0000256" key="2">
    <source>
        <dbReference type="ARBA" id="ARBA00002988"/>
    </source>
</evidence>
<evidence type="ECO:0000256" key="15">
    <source>
        <dbReference type="PIRNR" id="PIRNR000854"/>
    </source>
</evidence>
<feature type="domain" description="Pyruvate phosphate dikinase AMP/ATP-binding" evidence="17">
    <location>
        <begin position="76"/>
        <end position="384"/>
    </location>
</feature>
<dbReference type="AlphaFoldDB" id="A0A250ITW5"/>
<keyword evidence="19" id="KW-0670">Pyruvate</keyword>
<evidence type="ECO:0000256" key="8">
    <source>
        <dbReference type="ARBA" id="ARBA00022723"/>
    </source>
</evidence>
<dbReference type="Gene3D" id="3.30.470.20">
    <property type="entry name" value="ATP-grasp fold, B domain"/>
    <property type="match status" value="1"/>
</dbReference>
<evidence type="ECO:0000256" key="12">
    <source>
        <dbReference type="ARBA" id="ARBA00022842"/>
    </source>
</evidence>
<evidence type="ECO:0000259" key="18">
    <source>
        <dbReference type="Pfam" id="PF02896"/>
    </source>
</evidence>
<keyword evidence="9 15" id="KW-0547">Nucleotide-binding</keyword>
<dbReference type="PIRSF" id="PIRSF000854">
    <property type="entry name" value="PEP_synthase"/>
    <property type="match status" value="1"/>
</dbReference>
<sequence>MTSPGLGGHPFEGKPFVWCLPSDRSLRAAPIPTLWCMEPTTETEQAPLRDTRGERPGEQRHPWVVWFDSLSREDVPLAGGKGANLGEMTQAGLPVPRGFVVTSESFREALRPVRSRLEELWRDIDVDDPESLAERSAELREFVRQVDLPAELCEALLAAYHQLGHEGVVAVRSSATDEDTAATSFAGMHESYTHVLGDEAVLARLRDCWASAFGQRVVAYRKSQGLTELPALAVVVQEMVDSARSGVMFTADPATGDTRRLIIEAAWGLGEVVVGGQVEPDTYTVDKQGPRLREVRVGHKDFLLERSPEGGDRRVELSEERARERVLADEEVLTLARLGARVESHYGSPQDIEWAEQGGRLYLVQSRPITTLGQGAPESKREEARKPALVTGLGASPGRVTGKVRVLSRPEEGGRLKKGEVLVAPMTSPDWVATMRRAVAIITDSGGMTSHAAIVSRELRLPCVVGTRNATRVLRDGEEVTVDGRSGEVFEGRVEEVVPPRVEAARLVEAPRAVAAGEPEPLATKLYVNLALPGQAREAAALPVDGVGLLRAEFLLTDALGGVHPRKLIAEGRQREFVERMVGPLLEIARAFHPRPVVYRTTDFRTNEFRGLEGGAEYEPGEANPMIGFRGCYRYLREPEVFRLELEALARVREQSPNLHVMIPFVRTLWELEACLELMDTSPLGRQRGLERWVMAEVPSVVYRIPEYARLGVTGVSIGSNDLTQLMLGVDRDSETCAELFDESDAAVLDAIVRIIRSSREAGVTCSLCGQAPSNRPEFAEHLVRAGITSISVDPGAVGDARRVVAAAERRLLLEAARGTPS</sequence>